<reference evidence="9" key="1">
    <citation type="submission" date="2021-01" db="EMBL/GenBank/DDBJ databases">
        <title>Genomic Encyclopedia of Type Strains, Phase IV (KMG-IV): sequencing the most valuable type-strain genomes for metagenomic binning, comparative biology and taxonomic classification.</title>
        <authorList>
            <person name="Goeker M."/>
        </authorList>
    </citation>
    <scope>NUCLEOTIDE SEQUENCE</scope>
    <source>
        <strain evidence="9">DSM 23230</strain>
    </source>
</reference>
<evidence type="ECO:0000256" key="4">
    <source>
        <dbReference type="ARBA" id="ARBA00022723"/>
    </source>
</evidence>
<accession>A0A939BS59</accession>
<feature type="binding site" evidence="7">
    <location>
        <position position="87"/>
    </location>
    <ligand>
        <name>Mg(2+)</name>
        <dbReference type="ChEBI" id="CHEBI:18420"/>
        <label>1</label>
        <note>catalytic</note>
    </ligand>
</feature>
<dbReference type="CDD" id="cd01639">
    <property type="entry name" value="IMPase"/>
    <property type="match status" value="1"/>
</dbReference>
<dbReference type="GO" id="GO:0046872">
    <property type="term" value="F:metal ion binding"/>
    <property type="evidence" value="ECO:0007669"/>
    <property type="project" value="UniProtKB-KW"/>
</dbReference>
<keyword evidence="5 8" id="KW-0378">Hydrolase</keyword>
<dbReference type="PROSITE" id="PS00629">
    <property type="entry name" value="IMP_1"/>
    <property type="match status" value="1"/>
</dbReference>
<evidence type="ECO:0000256" key="6">
    <source>
        <dbReference type="ARBA" id="ARBA00022842"/>
    </source>
</evidence>
<evidence type="ECO:0000256" key="2">
    <source>
        <dbReference type="ARBA" id="ARBA00001946"/>
    </source>
</evidence>
<dbReference type="FunFam" id="3.30.540.10:FF:000003">
    <property type="entry name" value="Inositol-1-monophosphatase"/>
    <property type="match status" value="1"/>
</dbReference>
<dbReference type="PRINTS" id="PR00377">
    <property type="entry name" value="IMPHPHTASES"/>
</dbReference>
<evidence type="ECO:0000256" key="7">
    <source>
        <dbReference type="PIRSR" id="PIRSR600760-2"/>
    </source>
</evidence>
<dbReference type="PANTHER" id="PTHR20854:SF4">
    <property type="entry name" value="INOSITOL-1-MONOPHOSPHATASE-RELATED"/>
    <property type="match status" value="1"/>
</dbReference>
<comment type="cofactor">
    <cofactor evidence="2 7 8">
        <name>Mg(2+)</name>
        <dbReference type="ChEBI" id="CHEBI:18420"/>
    </cofactor>
</comment>
<dbReference type="GO" id="GO:0006020">
    <property type="term" value="P:inositol metabolic process"/>
    <property type="evidence" value="ECO:0007669"/>
    <property type="project" value="TreeGrafter"/>
</dbReference>
<dbReference type="AlphaFoldDB" id="A0A939BS59"/>
<comment type="catalytic activity">
    <reaction evidence="1 8">
        <text>a myo-inositol phosphate + H2O = myo-inositol + phosphate</text>
        <dbReference type="Rhea" id="RHEA:24056"/>
        <dbReference type="ChEBI" id="CHEBI:15377"/>
        <dbReference type="ChEBI" id="CHEBI:17268"/>
        <dbReference type="ChEBI" id="CHEBI:43474"/>
        <dbReference type="ChEBI" id="CHEBI:84139"/>
        <dbReference type="EC" id="3.1.3.25"/>
    </reaction>
</comment>
<name>A0A939BS59_9FIRM</name>
<dbReference type="InterPro" id="IPR020583">
    <property type="entry name" value="Inositol_monoP_metal-BS"/>
</dbReference>
<dbReference type="Proteomes" id="UP000774000">
    <property type="component" value="Unassembled WGS sequence"/>
</dbReference>
<protein>
    <recommendedName>
        <fullName evidence="8">Inositol-1-monophosphatase</fullName>
        <ecNumber evidence="8">3.1.3.25</ecNumber>
    </recommendedName>
</protein>
<dbReference type="PRINTS" id="PR01959">
    <property type="entry name" value="SBIMPHPHTASE"/>
</dbReference>
<dbReference type="GO" id="GO:0008934">
    <property type="term" value="F:inositol monophosphate 1-phosphatase activity"/>
    <property type="evidence" value="ECO:0007669"/>
    <property type="project" value="InterPro"/>
</dbReference>
<evidence type="ECO:0000256" key="1">
    <source>
        <dbReference type="ARBA" id="ARBA00001033"/>
    </source>
</evidence>
<keyword evidence="6 7" id="KW-0460">Magnesium</keyword>
<evidence type="ECO:0000313" key="9">
    <source>
        <dbReference type="EMBL" id="MBM7558024.1"/>
    </source>
</evidence>
<feature type="binding site" evidence="7">
    <location>
        <position position="213"/>
    </location>
    <ligand>
        <name>Mg(2+)</name>
        <dbReference type="ChEBI" id="CHEBI:18420"/>
        <label>1</label>
        <note>catalytic</note>
    </ligand>
</feature>
<proteinExistence type="inferred from homology"/>
<dbReference type="PANTHER" id="PTHR20854">
    <property type="entry name" value="INOSITOL MONOPHOSPHATASE"/>
    <property type="match status" value="1"/>
</dbReference>
<dbReference type="InterPro" id="IPR033942">
    <property type="entry name" value="IMPase"/>
</dbReference>
<sequence length="258" mass="28531">MLDTEKIMEKLKNWVEELGEIQLEKLNSDFEINTKSAAIDLVTEVDELSEEFLLDKIQTNYPQHAILSEESGVKDSDSDYKWIIDPIDGTTNYANGFVVFSISVALQYQGETILGVVYAPRVEQLYSAIKGKGAFLNGEKIAVSKITNLEEALIATGFPYDRATSDHNNIDNLSDLVTQVQGIRRTGSAAFDLCTVAGGVFDGYWELKLSIWDIAAGRLIVEEAGGKIISKEIDDDIFMIAGNKNIVDKIKAEIKLTP</sequence>
<feature type="binding site" evidence="7">
    <location>
        <position position="69"/>
    </location>
    <ligand>
        <name>Mg(2+)</name>
        <dbReference type="ChEBI" id="CHEBI:18420"/>
        <label>1</label>
        <note>catalytic</note>
    </ligand>
</feature>
<dbReference type="Gene3D" id="3.40.190.80">
    <property type="match status" value="1"/>
</dbReference>
<dbReference type="GO" id="GO:0046854">
    <property type="term" value="P:phosphatidylinositol phosphate biosynthetic process"/>
    <property type="evidence" value="ECO:0007669"/>
    <property type="project" value="InterPro"/>
</dbReference>
<gene>
    <name evidence="9" type="ORF">JOC47_002893</name>
</gene>
<dbReference type="InterPro" id="IPR000760">
    <property type="entry name" value="Inositol_monophosphatase-like"/>
</dbReference>
<evidence type="ECO:0000256" key="8">
    <source>
        <dbReference type="RuleBase" id="RU364068"/>
    </source>
</evidence>
<feature type="binding site" evidence="7">
    <location>
        <position position="88"/>
    </location>
    <ligand>
        <name>Mg(2+)</name>
        <dbReference type="ChEBI" id="CHEBI:18420"/>
        <label>1</label>
        <note>catalytic</note>
    </ligand>
</feature>
<dbReference type="RefSeq" id="WP_204702996.1">
    <property type="nucleotide sequence ID" value="NZ_JAFBDQ010000022.1"/>
</dbReference>
<evidence type="ECO:0000256" key="5">
    <source>
        <dbReference type="ARBA" id="ARBA00022801"/>
    </source>
</evidence>
<evidence type="ECO:0000313" key="10">
    <source>
        <dbReference type="Proteomes" id="UP000774000"/>
    </source>
</evidence>
<dbReference type="SUPFAM" id="SSF56655">
    <property type="entry name" value="Carbohydrate phosphatase"/>
    <property type="match status" value="1"/>
</dbReference>
<evidence type="ECO:0000256" key="3">
    <source>
        <dbReference type="ARBA" id="ARBA00009759"/>
    </source>
</evidence>
<dbReference type="GO" id="GO:0007165">
    <property type="term" value="P:signal transduction"/>
    <property type="evidence" value="ECO:0007669"/>
    <property type="project" value="TreeGrafter"/>
</dbReference>
<comment type="caution">
    <text evidence="9">The sequence shown here is derived from an EMBL/GenBank/DDBJ whole genome shotgun (WGS) entry which is preliminary data.</text>
</comment>
<dbReference type="Gene3D" id="3.30.540.10">
    <property type="entry name" value="Fructose-1,6-Bisphosphatase, subunit A, domain 1"/>
    <property type="match status" value="1"/>
</dbReference>
<dbReference type="EMBL" id="JAFBDQ010000022">
    <property type="protein sequence ID" value="MBM7558024.1"/>
    <property type="molecule type" value="Genomic_DNA"/>
</dbReference>
<dbReference type="PROSITE" id="PS00630">
    <property type="entry name" value="IMP_2"/>
    <property type="match status" value="1"/>
</dbReference>
<dbReference type="InterPro" id="IPR022337">
    <property type="entry name" value="Inositol_monophosphatase_SuhB"/>
</dbReference>
<keyword evidence="4 7" id="KW-0479">Metal-binding</keyword>
<keyword evidence="10" id="KW-1185">Reference proteome</keyword>
<feature type="binding site" evidence="7">
    <location>
        <position position="85"/>
    </location>
    <ligand>
        <name>Mg(2+)</name>
        <dbReference type="ChEBI" id="CHEBI:18420"/>
        <label>1</label>
        <note>catalytic</note>
    </ligand>
</feature>
<dbReference type="InterPro" id="IPR020550">
    <property type="entry name" value="Inositol_monophosphatase_CS"/>
</dbReference>
<dbReference type="Pfam" id="PF00459">
    <property type="entry name" value="Inositol_P"/>
    <property type="match status" value="1"/>
</dbReference>
<dbReference type="EC" id="3.1.3.25" evidence="8"/>
<comment type="similarity">
    <text evidence="3 8">Belongs to the inositol monophosphatase superfamily.</text>
</comment>
<organism evidence="9 10">
    <name type="scientific">Halanaerobacter jeridensis</name>
    <dbReference type="NCBI Taxonomy" id="706427"/>
    <lineage>
        <taxon>Bacteria</taxon>
        <taxon>Bacillati</taxon>
        <taxon>Bacillota</taxon>
        <taxon>Clostridia</taxon>
        <taxon>Halanaerobiales</taxon>
        <taxon>Halobacteroidaceae</taxon>
        <taxon>Halanaerobacter</taxon>
    </lineage>
</organism>